<evidence type="ECO:0000313" key="3">
    <source>
        <dbReference type="Proteomes" id="UP000029736"/>
    </source>
</evidence>
<dbReference type="AlphaFoldDB" id="A0A098S1Y4"/>
<dbReference type="RefSeq" id="WP_044226237.1">
    <property type="nucleotide sequence ID" value="NZ_JBKAGJ010000002.1"/>
</dbReference>
<comment type="caution">
    <text evidence="2">The sequence shown here is derived from an EMBL/GenBank/DDBJ whole genome shotgun (WGS) entry which is preliminary data.</text>
</comment>
<dbReference type="Proteomes" id="UP000029736">
    <property type="component" value="Unassembled WGS sequence"/>
</dbReference>
<gene>
    <name evidence="2" type="ORF">IX84_23770</name>
</gene>
<feature type="transmembrane region" description="Helical" evidence="1">
    <location>
        <begin position="88"/>
        <end position="106"/>
    </location>
</feature>
<proteinExistence type="predicted"/>
<dbReference type="EMBL" id="JPOS01000082">
    <property type="protein sequence ID" value="KGE86150.1"/>
    <property type="molecule type" value="Genomic_DNA"/>
</dbReference>
<feature type="transmembrane region" description="Helical" evidence="1">
    <location>
        <begin position="60"/>
        <end position="81"/>
    </location>
</feature>
<dbReference type="STRING" id="1524460.IX84_23770"/>
<keyword evidence="3" id="KW-1185">Reference proteome</keyword>
<keyword evidence="1" id="KW-0472">Membrane</keyword>
<feature type="transmembrane region" description="Helical" evidence="1">
    <location>
        <begin position="126"/>
        <end position="150"/>
    </location>
</feature>
<accession>A0A098S1Y4</accession>
<evidence type="ECO:0000256" key="1">
    <source>
        <dbReference type="SAM" id="Phobius"/>
    </source>
</evidence>
<reference evidence="2 3" key="1">
    <citation type="journal article" date="2014" name="Int. J. Syst. Evol. Microbiol.">
        <title>Phaeodactylibacter xiamenensis gen. nov., sp. nov., a member of the family Saprospiraceae isolated from the marine alga Phaeodactylum tricornutum.</title>
        <authorList>
            <person name="Chen Z.Jr."/>
            <person name="Lei X."/>
            <person name="Lai Q."/>
            <person name="Li Y."/>
            <person name="Zhang B."/>
            <person name="Zhang J."/>
            <person name="Zhang H."/>
            <person name="Yang L."/>
            <person name="Zheng W."/>
            <person name="Tian Y."/>
            <person name="Yu Z."/>
            <person name="Xu H.Jr."/>
            <person name="Zheng T."/>
        </authorList>
    </citation>
    <scope>NUCLEOTIDE SEQUENCE [LARGE SCALE GENOMIC DNA]</scope>
    <source>
        <strain evidence="2 3">KD52</strain>
    </source>
</reference>
<keyword evidence="1" id="KW-0812">Transmembrane</keyword>
<evidence type="ECO:0008006" key="4">
    <source>
        <dbReference type="Google" id="ProtNLM"/>
    </source>
</evidence>
<organism evidence="2 3">
    <name type="scientific">Phaeodactylibacter xiamenensis</name>
    <dbReference type="NCBI Taxonomy" id="1524460"/>
    <lineage>
        <taxon>Bacteria</taxon>
        <taxon>Pseudomonadati</taxon>
        <taxon>Bacteroidota</taxon>
        <taxon>Saprospiria</taxon>
        <taxon>Saprospirales</taxon>
        <taxon>Haliscomenobacteraceae</taxon>
        <taxon>Phaeodactylibacter</taxon>
    </lineage>
</organism>
<sequence>MSYSKPQLFFLTALRLLAGWHFLFEGFIKLLTPGWTAKGYLLSAQGPLAPLFQWLGNDALIGVSDTLTAVALSTAGLTLILGIWEKAGAYIGIAMLTFFYLAHPSWPGIPAAGPSEGNYFIVNKNLVELAALGVLAYFPTGHLLGLGVFFNPKNQVQHG</sequence>
<evidence type="ECO:0000313" key="2">
    <source>
        <dbReference type="EMBL" id="KGE86150.1"/>
    </source>
</evidence>
<protein>
    <recommendedName>
        <fullName evidence="4">DoxX subfamily</fullName>
    </recommendedName>
</protein>
<keyword evidence="1" id="KW-1133">Transmembrane helix</keyword>
<dbReference type="OrthoDB" id="1429638at2"/>
<name>A0A098S1Y4_9BACT</name>